<dbReference type="Gene3D" id="3.90.180.10">
    <property type="entry name" value="Medium-chain alcohol dehydrogenases, catalytic domain"/>
    <property type="match status" value="1"/>
</dbReference>
<dbReference type="InterPro" id="IPR036291">
    <property type="entry name" value="NAD(P)-bd_dom_sf"/>
</dbReference>
<dbReference type="InterPro" id="IPR047122">
    <property type="entry name" value="Trans-enoyl_RdTase-like"/>
</dbReference>
<dbReference type="SUPFAM" id="SSF50129">
    <property type="entry name" value="GroES-like"/>
    <property type="match status" value="1"/>
</dbReference>
<dbReference type="InterPro" id="IPR020843">
    <property type="entry name" value="ER"/>
</dbReference>
<organism evidence="4 5">
    <name type="scientific">Fusarium culmorum</name>
    <dbReference type="NCBI Taxonomy" id="5516"/>
    <lineage>
        <taxon>Eukaryota</taxon>
        <taxon>Fungi</taxon>
        <taxon>Dikarya</taxon>
        <taxon>Ascomycota</taxon>
        <taxon>Pezizomycotina</taxon>
        <taxon>Sordariomycetes</taxon>
        <taxon>Hypocreomycetidae</taxon>
        <taxon>Hypocreales</taxon>
        <taxon>Nectriaceae</taxon>
        <taxon>Fusarium</taxon>
    </lineage>
</organism>
<dbReference type="InterPro" id="IPR013154">
    <property type="entry name" value="ADH-like_N"/>
</dbReference>
<protein>
    <recommendedName>
        <fullName evidence="3">Enoyl reductase (ER) domain-containing protein</fullName>
    </recommendedName>
</protein>
<evidence type="ECO:0000256" key="2">
    <source>
        <dbReference type="ARBA" id="ARBA00023002"/>
    </source>
</evidence>
<dbReference type="AlphaFoldDB" id="A0A2T4GXD8"/>
<dbReference type="Gene3D" id="3.40.50.720">
    <property type="entry name" value="NAD(P)-binding Rossmann-like Domain"/>
    <property type="match status" value="1"/>
</dbReference>
<reference evidence="4 5" key="1">
    <citation type="submission" date="2018-02" db="EMBL/GenBank/DDBJ databases">
        <title>Fusarium culmorum secondary metabolites in fungal-bacterial-plant interactions.</title>
        <authorList>
            <person name="Schmidt R."/>
        </authorList>
    </citation>
    <scope>NUCLEOTIDE SEQUENCE [LARGE SCALE GENOMIC DNA]</scope>
    <source>
        <strain evidence="4 5">PV</strain>
    </source>
</reference>
<dbReference type="SMART" id="SM00829">
    <property type="entry name" value="PKS_ER"/>
    <property type="match status" value="1"/>
</dbReference>
<name>A0A2T4GXD8_FUSCU</name>
<dbReference type="Proteomes" id="UP000241587">
    <property type="component" value="Unassembled WGS sequence"/>
</dbReference>
<dbReference type="InterPro" id="IPR011032">
    <property type="entry name" value="GroES-like_sf"/>
</dbReference>
<dbReference type="GO" id="GO:0016651">
    <property type="term" value="F:oxidoreductase activity, acting on NAD(P)H"/>
    <property type="evidence" value="ECO:0007669"/>
    <property type="project" value="InterPro"/>
</dbReference>
<feature type="domain" description="Enoyl reductase (ER)" evidence="3">
    <location>
        <begin position="48"/>
        <end position="428"/>
    </location>
</feature>
<evidence type="ECO:0000313" key="4">
    <source>
        <dbReference type="EMBL" id="PTD08169.1"/>
    </source>
</evidence>
<comment type="similarity">
    <text evidence="1">Belongs to the zinc-containing alcohol dehydrogenase family.</text>
</comment>
<accession>A0A2T4GXD8</accession>
<evidence type="ECO:0000256" key="1">
    <source>
        <dbReference type="ARBA" id="ARBA00008072"/>
    </source>
</evidence>
<dbReference type="SUPFAM" id="SSF51735">
    <property type="entry name" value="NAD(P)-binding Rossmann-fold domains"/>
    <property type="match status" value="1"/>
</dbReference>
<keyword evidence="2" id="KW-0560">Oxidoreductase</keyword>
<dbReference type="OrthoDB" id="201656at2759"/>
<evidence type="ECO:0000313" key="5">
    <source>
        <dbReference type="Proteomes" id="UP000241587"/>
    </source>
</evidence>
<comment type="caution">
    <text evidence="4">The sequence shown here is derived from an EMBL/GenBank/DDBJ whole genome shotgun (WGS) entry which is preliminary data.</text>
</comment>
<gene>
    <name evidence="4" type="ORF">FCULG_00007280</name>
</gene>
<dbReference type="Pfam" id="PF08240">
    <property type="entry name" value="ADH_N"/>
    <property type="match status" value="1"/>
</dbReference>
<keyword evidence="5" id="KW-1185">Reference proteome</keyword>
<dbReference type="CDD" id="cd08249">
    <property type="entry name" value="enoyl_reductase_like"/>
    <property type="match status" value="1"/>
</dbReference>
<dbReference type="PANTHER" id="PTHR45348">
    <property type="entry name" value="HYPOTHETICAL OXIDOREDUCTASE (EUROFUNG)"/>
    <property type="match status" value="1"/>
</dbReference>
<evidence type="ECO:0000259" key="3">
    <source>
        <dbReference type="SMART" id="SM00829"/>
    </source>
</evidence>
<dbReference type="OMA" id="IDWKGPA"/>
<sequence length="430" mass="47179">MITWWLNRGQKAVNLLSRSKSQTTPAVQTKDEDDYIVPTTQKAVLLYGAHQPYQLVEDYPVPTDLQSDEVLIENRAVGLNPIDWRGPDFGFGIPDLPQVAGRELSGLLVRKADDRSGWAKGDRVIAISTDYRDSRKGAYQDHVVAKSYNIVRLPDHVSFEQGSTIGVAFVTAAVALSICLGVDFAVVDNGPDVRQVVDGLNVDSLPKDVHKEIAQQIPTQDRPEAGDWFVIWGGSSTSAILSAQLAKLAGLRVAVVLDAAKHGSRLYKEHSIKPDLVIDSHDPQRAIEIIRSCTRGRKRFGLDTIGKETTTFLIDALCDTPRIPEPQKPDDSTSDTSEILLLRHVHIVVLCSAPKIRRTDLTLHTIPIKLFHVSPEVGKVLTTWLGRLLQNNTIAYPTIAGVGDGLSSINASLDKMRRGEISGGKMVIKL</sequence>
<dbReference type="EMBL" id="PVEM01000006">
    <property type="protein sequence ID" value="PTD08169.1"/>
    <property type="molecule type" value="Genomic_DNA"/>
</dbReference>
<dbReference type="PANTHER" id="PTHR45348:SF2">
    <property type="entry name" value="ZINC-TYPE ALCOHOL DEHYDROGENASE-LIKE PROTEIN C2E1P3.01"/>
    <property type="match status" value="1"/>
</dbReference>
<proteinExistence type="inferred from homology"/>